<dbReference type="Pfam" id="PF00018">
    <property type="entry name" value="SH3_1"/>
    <property type="match status" value="1"/>
</dbReference>
<keyword evidence="4" id="KW-0813">Transport</keyword>
<evidence type="ECO:0000256" key="2">
    <source>
        <dbReference type="ARBA" id="ARBA00009666"/>
    </source>
</evidence>
<sequence length="544" mass="59632">MGLFGSTSPFDSDVEKATSEKNTSEQWGLILDVCDKASKSSEDAKGYLRSIFKRLNSPDPHIAIQAATLLDACVSNCGKTFHIEIASREFENEYCKLIKKCHPKVAQKLKESLKKWAEGEFKTDQQLNLIPSLYVKLKNSGIDFTAEMPVKKTVTLSKDPNVVQSQEEEDQIAKAIELSLKETSGSPRNSGATASSLYPTNLGATGLTMSGSSGTSSAMQPAKESRKVRALYDFEAAEDNELTFTAGEIIVVIDDSDPNWWKGSNQRGEGLFPANFVTADLSVEPEQLTKKMVQFKETEVKEEKEPEEVEINEGKIDRLIHLLHEADPTNPEQDSDEMLKLEREVNGMGPLIDTELERVDRKHAQLTQLSSDLVEALSLYHTLMREPQYAPVNKMPYGYQNNVPSVSVIYNGNMPPPPFMGQPYNIPGANTQDRQFLPQQIPQHIQLPPPGLPPPGHMPPGSLPQNILPPGLPPGQTVLPGSRISLPNFPPQAPQGMPNYGPQNIPSGYPPVGAHPITQIGGHSNGTPGTQSGHFPTTSNTHIM</sequence>
<accession>A0A8K0D458</accession>
<protein>
    <recommendedName>
        <fullName evidence="13">Signal transducing adapter molecule 1</fullName>
    </recommendedName>
</protein>
<dbReference type="CDD" id="cd21388">
    <property type="entry name" value="GAT_STAM"/>
    <property type="match status" value="1"/>
</dbReference>
<dbReference type="Gene3D" id="1.20.5.1940">
    <property type="match status" value="1"/>
</dbReference>
<evidence type="ECO:0000256" key="1">
    <source>
        <dbReference type="ARBA" id="ARBA00004177"/>
    </source>
</evidence>
<dbReference type="InterPro" id="IPR001452">
    <property type="entry name" value="SH3_domain"/>
</dbReference>
<dbReference type="EMBL" id="VTPC01004670">
    <property type="protein sequence ID" value="KAF2896891.1"/>
    <property type="molecule type" value="Genomic_DNA"/>
</dbReference>
<dbReference type="FunFam" id="1.25.40.90:FF:000009">
    <property type="entry name" value="Putative signal transducing adapter molecule 1"/>
    <property type="match status" value="1"/>
</dbReference>
<evidence type="ECO:0000256" key="4">
    <source>
        <dbReference type="ARBA" id="ARBA00022448"/>
    </source>
</evidence>
<dbReference type="PRINTS" id="PR00452">
    <property type="entry name" value="SH3DOMAIN"/>
</dbReference>
<evidence type="ECO:0000256" key="3">
    <source>
        <dbReference type="ARBA" id="ARBA00022443"/>
    </source>
</evidence>
<dbReference type="OrthoDB" id="10068368at2759"/>
<evidence type="ECO:0000256" key="6">
    <source>
        <dbReference type="ARBA" id="ARBA00022927"/>
    </source>
</evidence>
<evidence type="ECO:0000259" key="9">
    <source>
        <dbReference type="PROSITE" id="PS50002"/>
    </source>
</evidence>
<dbReference type="CDD" id="cd03568">
    <property type="entry name" value="VHS_STAM"/>
    <property type="match status" value="1"/>
</dbReference>
<dbReference type="GO" id="GO:0033565">
    <property type="term" value="C:ESCRT-0 complex"/>
    <property type="evidence" value="ECO:0007669"/>
    <property type="project" value="UniProtKB-ARBA"/>
</dbReference>
<dbReference type="InterPro" id="IPR036028">
    <property type="entry name" value="SH3-like_dom_sf"/>
</dbReference>
<proteinExistence type="inferred from homology"/>
<dbReference type="AlphaFoldDB" id="A0A8K0D458"/>
<dbReference type="InterPro" id="IPR050670">
    <property type="entry name" value="STAM"/>
</dbReference>
<keyword evidence="12" id="KW-1185">Reference proteome</keyword>
<dbReference type="SMART" id="SM00326">
    <property type="entry name" value="SH3"/>
    <property type="match status" value="1"/>
</dbReference>
<dbReference type="GO" id="GO:0035091">
    <property type="term" value="F:phosphatidylinositol binding"/>
    <property type="evidence" value="ECO:0007669"/>
    <property type="project" value="InterPro"/>
</dbReference>
<comment type="subcellular location">
    <subcellularLocation>
        <location evidence="1">Endosome</location>
    </subcellularLocation>
</comment>
<evidence type="ECO:0000256" key="8">
    <source>
        <dbReference type="SAM" id="MobiDB-lite"/>
    </source>
</evidence>
<dbReference type="SMART" id="SM00726">
    <property type="entry name" value="UIM"/>
    <property type="match status" value="1"/>
</dbReference>
<keyword evidence="3 7" id="KW-0728">SH3 domain</keyword>
<evidence type="ECO:0000313" key="12">
    <source>
        <dbReference type="Proteomes" id="UP000801492"/>
    </source>
</evidence>
<feature type="domain" description="VHS" evidence="10">
    <location>
        <begin position="17"/>
        <end position="145"/>
    </location>
</feature>
<feature type="region of interest" description="Disordered" evidence="8">
    <location>
        <begin position="523"/>
        <end position="544"/>
    </location>
</feature>
<dbReference type="InterPro" id="IPR008942">
    <property type="entry name" value="ENTH_VHS"/>
</dbReference>
<keyword evidence="6" id="KW-0653">Protein transport</keyword>
<dbReference type="GO" id="GO:0043130">
    <property type="term" value="F:ubiquitin binding"/>
    <property type="evidence" value="ECO:0007669"/>
    <property type="project" value="InterPro"/>
</dbReference>
<feature type="domain" description="SH3" evidence="9">
    <location>
        <begin position="223"/>
        <end position="282"/>
    </location>
</feature>
<dbReference type="FunFam" id="2.30.30.40:FF:000072">
    <property type="entry name" value="Unconventional Myosin IB"/>
    <property type="match status" value="1"/>
</dbReference>
<comment type="similarity">
    <text evidence="2">Belongs to the STAM family.</text>
</comment>
<organism evidence="11 12">
    <name type="scientific">Ignelater luminosus</name>
    <name type="common">Cucubano</name>
    <name type="synonym">Pyrophorus luminosus</name>
    <dbReference type="NCBI Taxonomy" id="2038154"/>
    <lineage>
        <taxon>Eukaryota</taxon>
        <taxon>Metazoa</taxon>
        <taxon>Ecdysozoa</taxon>
        <taxon>Arthropoda</taxon>
        <taxon>Hexapoda</taxon>
        <taxon>Insecta</taxon>
        <taxon>Pterygota</taxon>
        <taxon>Neoptera</taxon>
        <taxon>Endopterygota</taxon>
        <taxon>Coleoptera</taxon>
        <taxon>Polyphaga</taxon>
        <taxon>Elateriformia</taxon>
        <taxon>Elateroidea</taxon>
        <taxon>Elateridae</taxon>
        <taxon>Agrypninae</taxon>
        <taxon>Pyrophorini</taxon>
        <taxon>Ignelater</taxon>
    </lineage>
</organism>
<gene>
    <name evidence="11" type="ORF">ILUMI_09278</name>
</gene>
<dbReference type="PANTHER" id="PTHR45929:SF3">
    <property type="entry name" value="JAK PATHWAY SIGNAL TRANSDUCTION ADAPTOR MOLECULE"/>
    <property type="match status" value="1"/>
</dbReference>
<dbReference type="PROSITE" id="PS50179">
    <property type="entry name" value="VHS"/>
    <property type="match status" value="1"/>
</dbReference>
<dbReference type="Gene3D" id="1.25.40.90">
    <property type="match status" value="1"/>
</dbReference>
<dbReference type="InterPro" id="IPR003903">
    <property type="entry name" value="UIM_dom"/>
</dbReference>
<evidence type="ECO:0000256" key="7">
    <source>
        <dbReference type="PROSITE-ProRule" id="PRU00192"/>
    </source>
</evidence>
<dbReference type="SMART" id="SM00288">
    <property type="entry name" value="VHS"/>
    <property type="match status" value="1"/>
</dbReference>
<dbReference type="Pfam" id="PF00790">
    <property type="entry name" value="VHS"/>
    <property type="match status" value="1"/>
</dbReference>
<evidence type="ECO:0000313" key="11">
    <source>
        <dbReference type="EMBL" id="KAF2896891.1"/>
    </source>
</evidence>
<reference evidence="11" key="1">
    <citation type="submission" date="2019-08" db="EMBL/GenBank/DDBJ databases">
        <title>The genome of the North American firefly Photinus pyralis.</title>
        <authorList>
            <consortium name="Photinus pyralis genome working group"/>
            <person name="Fallon T.R."/>
            <person name="Sander Lower S.E."/>
            <person name="Weng J.-K."/>
        </authorList>
    </citation>
    <scope>NUCLEOTIDE SEQUENCE</scope>
    <source>
        <strain evidence="11">TRF0915ILg1</strain>
        <tissue evidence="11">Whole body</tissue>
    </source>
</reference>
<dbReference type="PROSITE" id="PS50002">
    <property type="entry name" value="SH3"/>
    <property type="match status" value="1"/>
</dbReference>
<dbReference type="SUPFAM" id="SSF48464">
    <property type="entry name" value="ENTH/VHS domain"/>
    <property type="match status" value="1"/>
</dbReference>
<evidence type="ECO:0000256" key="5">
    <source>
        <dbReference type="ARBA" id="ARBA00022753"/>
    </source>
</evidence>
<dbReference type="SUPFAM" id="SSF50044">
    <property type="entry name" value="SH3-domain"/>
    <property type="match status" value="1"/>
</dbReference>
<dbReference type="InterPro" id="IPR002014">
    <property type="entry name" value="VHS_dom"/>
</dbReference>
<evidence type="ECO:0000259" key="10">
    <source>
        <dbReference type="PROSITE" id="PS50179"/>
    </source>
</evidence>
<name>A0A8K0D458_IGNLU</name>
<evidence type="ECO:0008006" key="13">
    <source>
        <dbReference type="Google" id="ProtNLM"/>
    </source>
</evidence>
<dbReference type="PANTHER" id="PTHR45929">
    <property type="entry name" value="JAK PATHWAY SIGNAL TRANSDUCTION ADAPTOR MOLECULE"/>
    <property type="match status" value="1"/>
</dbReference>
<keyword evidence="5" id="KW-0967">Endosome</keyword>
<dbReference type="GO" id="GO:0043328">
    <property type="term" value="P:protein transport to vacuole involved in ubiquitin-dependent protein catabolic process via the multivesicular body sorting pathway"/>
    <property type="evidence" value="ECO:0007669"/>
    <property type="project" value="TreeGrafter"/>
</dbReference>
<dbReference type="Gene3D" id="2.30.30.40">
    <property type="entry name" value="SH3 Domains"/>
    <property type="match status" value="1"/>
</dbReference>
<dbReference type="Proteomes" id="UP000801492">
    <property type="component" value="Unassembled WGS sequence"/>
</dbReference>
<dbReference type="CDD" id="cd11820">
    <property type="entry name" value="SH3_STAM"/>
    <property type="match status" value="1"/>
</dbReference>
<dbReference type="PROSITE" id="PS50330">
    <property type="entry name" value="UIM"/>
    <property type="match status" value="1"/>
</dbReference>
<comment type="caution">
    <text evidence="11">The sequence shown here is derived from an EMBL/GenBank/DDBJ whole genome shotgun (WGS) entry which is preliminary data.</text>
</comment>